<evidence type="ECO:0000256" key="2">
    <source>
        <dbReference type="ARBA" id="ARBA00022801"/>
    </source>
</evidence>
<comment type="similarity">
    <text evidence="1">Belongs to the C/M/P thioester hydrolase family.</text>
</comment>
<dbReference type="PANTHER" id="PTHR11066:SF34">
    <property type="entry name" value="ACYL-COENZYME A THIOESTERASE 8"/>
    <property type="match status" value="1"/>
</dbReference>
<feature type="domain" description="Acyl-CoA thioesterase-like C-terminal" evidence="5">
    <location>
        <begin position="307"/>
        <end position="432"/>
    </location>
</feature>
<feature type="domain" description="Acyl-CoA thioesterase-like N-terminal HotDog" evidence="4">
    <location>
        <begin position="161"/>
        <end position="245"/>
    </location>
</feature>
<dbReference type="CDD" id="cd03444">
    <property type="entry name" value="Thioesterase_II_repeat1"/>
    <property type="match status" value="1"/>
</dbReference>
<comment type="caution">
    <text evidence="6">The sequence shown here is derived from an EMBL/GenBank/DDBJ whole genome shotgun (WGS) entry which is preliminary data.</text>
</comment>
<evidence type="ECO:0000259" key="5">
    <source>
        <dbReference type="Pfam" id="PF20789"/>
    </source>
</evidence>
<evidence type="ECO:0008006" key="8">
    <source>
        <dbReference type="Google" id="ProtNLM"/>
    </source>
</evidence>
<accession>A0A9Q3FAN1</accession>
<evidence type="ECO:0000256" key="1">
    <source>
        <dbReference type="ARBA" id="ARBA00006538"/>
    </source>
</evidence>
<evidence type="ECO:0000313" key="6">
    <source>
        <dbReference type="EMBL" id="MBW0534523.1"/>
    </source>
</evidence>
<dbReference type="OrthoDB" id="68328at2759"/>
<evidence type="ECO:0000313" key="7">
    <source>
        <dbReference type="Proteomes" id="UP000765509"/>
    </source>
</evidence>
<dbReference type="InterPro" id="IPR049450">
    <property type="entry name" value="ACOT8-like_C"/>
</dbReference>
<dbReference type="Pfam" id="PF20789">
    <property type="entry name" value="4HBT_3C"/>
    <property type="match status" value="1"/>
</dbReference>
<keyword evidence="2" id="KW-0378">Hydrolase</keyword>
<dbReference type="GO" id="GO:0005782">
    <property type="term" value="C:peroxisomal matrix"/>
    <property type="evidence" value="ECO:0007669"/>
    <property type="project" value="UniProtKB-SubCell"/>
</dbReference>
<dbReference type="InterPro" id="IPR049449">
    <property type="entry name" value="TesB_ACOT8-like_N"/>
</dbReference>
<dbReference type="InterPro" id="IPR042171">
    <property type="entry name" value="Acyl-CoA_hotdog"/>
</dbReference>
<evidence type="ECO:0000256" key="3">
    <source>
        <dbReference type="SAM" id="SignalP"/>
    </source>
</evidence>
<proteinExistence type="inferred from homology"/>
<reference evidence="6" key="1">
    <citation type="submission" date="2021-03" db="EMBL/GenBank/DDBJ databases">
        <title>Draft genome sequence of rust myrtle Austropuccinia psidii MF-1, a brazilian biotype.</title>
        <authorList>
            <person name="Quecine M.C."/>
            <person name="Pachon D.M.R."/>
            <person name="Bonatelli M.L."/>
            <person name="Correr F.H."/>
            <person name="Franceschini L.M."/>
            <person name="Leite T.F."/>
            <person name="Margarido G.R.A."/>
            <person name="Almeida C.A."/>
            <person name="Ferrarezi J.A."/>
            <person name="Labate C.A."/>
        </authorList>
    </citation>
    <scope>NUCLEOTIDE SEQUENCE</scope>
    <source>
        <strain evidence="6">MF-1</strain>
    </source>
</reference>
<dbReference type="InterPro" id="IPR029069">
    <property type="entry name" value="HotDog_dom_sf"/>
</dbReference>
<dbReference type="EMBL" id="AVOT02039456">
    <property type="protein sequence ID" value="MBW0534523.1"/>
    <property type="molecule type" value="Genomic_DNA"/>
</dbReference>
<dbReference type="GO" id="GO:0009062">
    <property type="term" value="P:fatty acid catabolic process"/>
    <property type="evidence" value="ECO:0007669"/>
    <property type="project" value="TreeGrafter"/>
</dbReference>
<keyword evidence="3" id="KW-0732">Signal</keyword>
<dbReference type="CDD" id="cd03445">
    <property type="entry name" value="Thioesterase_II_repeat2"/>
    <property type="match status" value="1"/>
</dbReference>
<dbReference type="PANTHER" id="PTHR11066">
    <property type="entry name" value="ACYL-COA THIOESTERASE"/>
    <property type="match status" value="1"/>
</dbReference>
<sequence>MLAKGTISVLFNLFLQFYQRASLAEECDPKRERAGQKLGVLINEDAPLLSSPSTPWISWADWLVQEGSHGARYAEGMQTLFYHHGKLIYQFLSIRFRGRRYSPLEVSGSNPELIIRNRAVSPFESAGLKLLMNPSTEAQRIEESLELEKIDDDLFKSIKLWKPVHRPGAFGGNIIAQAAHAATKTVTADFQLHSLHCYFIGYGDVSIPSGIIYLVDRIRDGRSYVTRSVKAVQRSRCIFTLLASYHRSEPSQLTLQAQIDLAGIPPPESCLSTEDKLETFINEKKHLLKPKLLEYLERELQQSKLNAIETRNTKAAEPVGEYGRSQTFWFRLRAKIRADPAYQKLVLAYASDYRFIGTVGKAMGLGVEGGKKLTMLASLDHSMFFYDHDIDLNDWMLYRMDAEAAKFGRGLVTGKIYSRDGRLLVVCTQEGVKPNAKFL</sequence>
<name>A0A9Q3FAN1_9BASI</name>
<feature type="chain" id="PRO_5040118675" description="Acyl-coenzyme A thioesterase 8" evidence="3">
    <location>
        <begin position="25"/>
        <end position="439"/>
    </location>
</feature>
<dbReference type="GO" id="GO:0047617">
    <property type="term" value="F:fatty acyl-CoA hydrolase activity"/>
    <property type="evidence" value="ECO:0007669"/>
    <property type="project" value="InterPro"/>
</dbReference>
<dbReference type="GO" id="GO:0006637">
    <property type="term" value="P:acyl-CoA metabolic process"/>
    <property type="evidence" value="ECO:0007669"/>
    <property type="project" value="InterPro"/>
</dbReference>
<dbReference type="InterPro" id="IPR003703">
    <property type="entry name" value="Acyl_CoA_thio"/>
</dbReference>
<dbReference type="SUPFAM" id="SSF54637">
    <property type="entry name" value="Thioesterase/thiol ester dehydrase-isomerase"/>
    <property type="match status" value="2"/>
</dbReference>
<evidence type="ECO:0000259" key="4">
    <source>
        <dbReference type="Pfam" id="PF13622"/>
    </source>
</evidence>
<dbReference type="Pfam" id="PF13622">
    <property type="entry name" value="4HBT_3"/>
    <property type="match status" value="1"/>
</dbReference>
<dbReference type="AlphaFoldDB" id="A0A9Q3FAN1"/>
<gene>
    <name evidence="6" type="ORF">O181_074238</name>
</gene>
<protein>
    <recommendedName>
        <fullName evidence="8">Acyl-coenzyme A thioesterase 8</fullName>
    </recommendedName>
</protein>
<dbReference type="Gene3D" id="2.40.160.210">
    <property type="entry name" value="Acyl-CoA thioesterase, double hotdog domain"/>
    <property type="match status" value="1"/>
</dbReference>
<dbReference type="Proteomes" id="UP000765509">
    <property type="component" value="Unassembled WGS sequence"/>
</dbReference>
<feature type="signal peptide" evidence="3">
    <location>
        <begin position="1"/>
        <end position="24"/>
    </location>
</feature>
<organism evidence="6 7">
    <name type="scientific">Austropuccinia psidii MF-1</name>
    <dbReference type="NCBI Taxonomy" id="1389203"/>
    <lineage>
        <taxon>Eukaryota</taxon>
        <taxon>Fungi</taxon>
        <taxon>Dikarya</taxon>
        <taxon>Basidiomycota</taxon>
        <taxon>Pucciniomycotina</taxon>
        <taxon>Pucciniomycetes</taxon>
        <taxon>Pucciniales</taxon>
        <taxon>Sphaerophragmiaceae</taxon>
        <taxon>Austropuccinia</taxon>
    </lineage>
</organism>
<keyword evidence="7" id="KW-1185">Reference proteome</keyword>